<feature type="domain" description="Ig-like" evidence="1">
    <location>
        <begin position="1077"/>
        <end position="1152"/>
    </location>
</feature>
<feature type="domain" description="Ig-like" evidence="1">
    <location>
        <begin position="2001"/>
        <end position="2076"/>
    </location>
</feature>
<evidence type="ECO:0000259" key="1">
    <source>
        <dbReference type="PROSITE" id="PS50835"/>
    </source>
</evidence>
<dbReference type="PROSITE" id="PS50835">
    <property type="entry name" value="IG_LIKE"/>
    <property type="match status" value="6"/>
</dbReference>
<feature type="domain" description="Ig-like" evidence="1">
    <location>
        <begin position="1693"/>
        <end position="1768"/>
    </location>
</feature>
<feature type="domain" description="Ig-like" evidence="1">
    <location>
        <begin position="1308"/>
        <end position="1383"/>
    </location>
</feature>
<feature type="domain" description="Ig-like" evidence="1">
    <location>
        <begin position="1231"/>
        <end position="1306"/>
    </location>
</feature>
<protein>
    <recommendedName>
        <fullName evidence="1">Ig-like domain-containing protein</fullName>
    </recommendedName>
</protein>
<organism evidence="2 3">
    <name type="scientific">Flavipsychrobacter stenotrophus</name>
    <dbReference type="NCBI Taxonomy" id="2077091"/>
    <lineage>
        <taxon>Bacteria</taxon>
        <taxon>Pseudomonadati</taxon>
        <taxon>Bacteroidota</taxon>
        <taxon>Chitinophagia</taxon>
        <taxon>Chitinophagales</taxon>
        <taxon>Chitinophagaceae</taxon>
        <taxon>Flavipsychrobacter</taxon>
    </lineage>
</organism>
<dbReference type="InterPro" id="IPR022409">
    <property type="entry name" value="PKD/Chitinase_dom"/>
</dbReference>
<dbReference type="Gene3D" id="2.40.10.10">
    <property type="entry name" value="Trypsin-like serine proteases"/>
    <property type="match status" value="1"/>
</dbReference>
<dbReference type="Pfam" id="PF17963">
    <property type="entry name" value="Big_9"/>
    <property type="match status" value="2"/>
</dbReference>
<comment type="caution">
    <text evidence="2">The sequence shown here is derived from an EMBL/GenBank/DDBJ whole genome shotgun (WGS) entry which is preliminary data.</text>
</comment>
<dbReference type="InterPro" id="IPR007110">
    <property type="entry name" value="Ig-like_dom"/>
</dbReference>
<dbReference type="SMART" id="SM00089">
    <property type="entry name" value="PKD"/>
    <property type="match status" value="10"/>
</dbReference>
<proteinExistence type="predicted"/>
<dbReference type="Proteomes" id="UP000239872">
    <property type="component" value="Unassembled WGS sequence"/>
</dbReference>
<evidence type="ECO:0000313" key="3">
    <source>
        <dbReference type="Proteomes" id="UP000239872"/>
    </source>
</evidence>
<feature type="non-terminal residue" evidence="2">
    <location>
        <position position="3463"/>
    </location>
</feature>
<gene>
    <name evidence="2" type="ORF">CJD36_021265</name>
</gene>
<dbReference type="Gene3D" id="2.60.40.740">
    <property type="match status" value="12"/>
</dbReference>
<reference evidence="2 3" key="1">
    <citation type="submission" date="2018-01" db="EMBL/GenBank/DDBJ databases">
        <title>A novel member of the phylum Bacteroidetes isolated from glacier ice.</title>
        <authorList>
            <person name="Liu Q."/>
            <person name="Xin Y.-H."/>
        </authorList>
    </citation>
    <scope>NUCLEOTIDE SEQUENCE [LARGE SCALE GENOMIC DNA]</scope>
    <source>
        <strain evidence="2 3">RB1R16</strain>
    </source>
</reference>
<sequence length="3463" mass="346194">MYNSFLIVKKNTMILNKTMKYMNRKLHYALSRYVTIVVLVVVGLLAGSRSYAQTFTYNFEDATAGATTFSSNGYNFQIISNTGGPFYIQTGYAGFGWSGIASDDKFIDNDGNAHPGTSASFTISILGGVSTNVQGFWLYIADNNNTLQTSGAITIVGKNAGTTVFTASATSGWNGNNAVANGFTYIDMGTFGGANNSNTSVTDITITTATNINYVSLDAFSWKAGSASNNAPSFINGTSAALTVCQNAAATDIKSLLHVGDGDASQTETWTQQTAPSHGTLVFTGATASSGSSDITPGGTITYQPTAGYGGSDAFIVRVSDGTATDDIIINVTVPVISVSPSITICGNASTSLVATGASSYSWSPSSNLSASTGSSVVFTDPRTNSGVVAYTYSVTGTTGACSSTATVVVTVNQIVAMITKGNTTVCGATSVTLSTSGATSYSWSPAAGLSSTTAASVIANPGVSTIYTVVGVTGAACKVDTVAVRIAAPPSSAPITLGNTTCTGVSSYVSATATANATTNWFSASTGGSFLGTGDTLAITTPSAATDVYAQANADAAFSSTFDAGNGQSGAMFDITAINNVTIKELDVSMASAGATCTLYYRVGTMVGNNTSSTGWTSLGTYSGSDLTREMVLPTPILIPAGQTYGFYVNSNASVKYTNFGSAGSVFASNPDMSIVSGYGASSLFNATISGRMLNFKAIYNSSTFCSSPRAVAHLAITPSPTITLSGSSISIAAGATSVNLPYTGTTGSPTTYSIVYDATAHTAGFADVTNAAITATPLVLAVPVGAGVGTYNGTITMSNSSCSGTGQAFTIQLFNSNTSPTFVGSTTTLTVCKDAAATDIKSLLHVSDADASQTETWSQSVAPTHGTLTFSSATASSNSTDITPGGTITYQPTAGYFGTDAFTVQVSDGTATATRIINVTVTKVTTSVSAQTNVSCNSSSNGAATISASGGTAAYTFSWAPSGGSAATATGLAAGSYTVSVADANLCATTQTVTVIQPSAITSSVSAVTNVSCNGLSNGAATVSASGGTPGYTYGWAPSGGTAATATGLAAGTYTCTITDANSCTKTQTVTISQPNVLTSSVSAVTNVSCNGLSNGAATVSASGGTPGYTYGWAPSGGTAATATGLAAGTYTCTITDANSCTKTQTVTISQPNVLTSSVSAVTNVSCNGLSNGAATVSASGGTPGYTYGWAPIGGTAATATGLSAGTYTVTITDANSCTKNQTVTIAQPLVLTSSVSAVTNVSCNGLSNGAATVSASGGTPGYTYGWAPSGGTAATATGLAAGTYTCTITDANSCTKTQTVTVSQPLVLTSSVSAVTNVSCNGLSNGAATVSASGGTPGYTYGWAPSGGTAATATSLAAGTYTCTITDANSCTKTQTVTISQPLVLTSSVSAITNVSCNGLSNGAATISASGGTPGYTYGWAPSGGTAATATGLAAGTYTVTITDANSCGKTQTVTISQPLVLASSVSAQTNVSCNGLSNAAATVAASGGTPSYSFSWAPSGGTAATATGLAAGTYTVTITDANSCTKNQVVTISQPAVLTASISATTNVSCNGGSNGAATVAAGGGTAAYSYSWFPSGGTAATATGLTMGSYTVAVTDANSCATTATVSITEPIVLTASISATTNVSCNSGSNGSATVTAGGGTGTYTYIWTPSGGTGATASCPTAGNYTVTVKDANLCATTATVTVTQPSAITSNVSAQTNVDCNGNATGAATVTASGGTGTLDYSWVPVGGNLATATGLTAGTYTCTITDANTCNHTQTVTITQPAVLTASISATTNVSCNGGSNGAATVTAGGGTTAYAYSWTPTGGTGATATGFTAGTYTVQVTDAHLCAVTRTVTVTEPAVLTASISATTNVSCNGGSNGSATVAAGGGTGAYSYSWTPSGGTGATASGLAAGNYTVTVTDANNCTQTANTTITEPTAITGTITATTNVSCNGGNNGAATVTASGGTGSLTYSWALTGGTAATANNLVAGTYTVTIRDANLCTITKTTTITQPTAITSSVSAQTNVDCNGNATGAATVSASGGTGTLAYSWAPSGGTGATATGLTAGTYTCTITDDNLCVHTQTVTITQPNVLATTVSAQTNVTCHGGNNGAATVTPAGGTIPYDYSWSPIGGSAATGTGFAIGSYTCTITDGNGCMHDQVVAILEPALPVAAISGTTAICKDENADVIINGPAGTTVAYTINSGSSQNALMDANGADTINSGSLTANATYALVSITQGTCNYPSIGNAVITVKPFPTVDATTDQSICNGAVTTPVIFTGTVSGTLFTWTNDNTTTGIPAAGADSITSLTLTNNTTARIFSTIVVTPSANGCTGISDTFEIVSNPTPMLSSTLSASPVCNTTLFSYTPTSATIGTTFAWSRAAIAGISNVANNGNDDPNETLTNTTTDPIVVTYVYTLTANACSNTQNVTVTVQPTPMLSSTLTPAAICNNTTFNYAPTSATTGTVFNWSRAIVPGISNTIGAGTNDPNEVLTNTTVDPIVVTYVYTLTANSCSNTQNVTVTVQPTPMLTTTLTAAPVCNNTLFSYPAASATTGTVFNWSRAAVAGISNTAATGTNNPNETLTNTTADPIVVTYVYTLTANSCNNIQNVTVTVQPTPMLTSTLTAAPVCNTTLFTYMPTSATTGTVFTWSRAVVAGISNTIGAGTNDPNEVLTNTTTDPIAVTYVYTLTANSCSNVENVTVTVQPTPMLTTTLTAAPVCNNTLFSYPPASATTGTAFAWSRAVIAGISNTATTGTNNPNETLTNTTADPIVVTYVYTLTANSCTNVQSVDVTVQPTPMLTTTLTAAPVCNTTLFTYVPASATVGTTFAWSRAVVAGISNTATTGTNNPNETLTNTTADPIVVTYVYTLTENSCDNVQNVTVTVQPTPMLSSTLTPAAICNNTTFNYAPTSATTGTVFNWSRAIVAGISNTIGAGTNDPNEVLTNTTTDPIVVTYVYTLTANSCSHTENVTVTVNPTPLFTSAATVSPLCDSTLLSYTPTSATAGTTYSWSRATVSGISNAAGTGINDPMEYLVNTTPDPINVIYVYTLTANGCNNVQSVTTTVYPRPRLSTTLTPAGICDNSNFSYNPASLTAGTIFHWSRAAVAGISNAAAAGTDNPNEVLMNITTDSVVVIYIDTLEANGCINTQPVTVSVYPTPILSSTHTPAAVCDSSVFNYTPTSATPATAFTWSRATVAGISNAANTGTGNPMEYLVNTTPDPISVLYIYTLTANGCTNTNLVTVVVNPKPLLTTTLTPAAICDSTLFSYTPASATVGTVFTWSRATVAGIANTAAAGSNDPMEYLDNTTANPLTVVYIDTLFANGCYNTQAVSVVVNSTPMLSSGLNGGAVCNNTTFNYTPTSATTGTTFAWTRATVTGITNAAGSGIDNPAETLNNSTNHPVAVIYIYTLTANGCSNTQTVTMTVNPTPVLSGFTTATVCSSTPLVYTPGSTTTGTTFAWTRAVVAGISNAAATSTG</sequence>
<dbReference type="Pfam" id="PF19081">
    <property type="entry name" value="Ig_7"/>
    <property type="match status" value="1"/>
</dbReference>
<keyword evidence="3" id="KW-1185">Reference proteome</keyword>
<dbReference type="InterPro" id="IPR043504">
    <property type="entry name" value="Peptidase_S1_PA_chymotrypsin"/>
</dbReference>
<evidence type="ECO:0000313" key="2">
    <source>
        <dbReference type="EMBL" id="PQJ09104.1"/>
    </source>
</evidence>
<dbReference type="InterPro" id="IPR044023">
    <property type="entry name" value="Ig_7"/>
</dbReference>
<accession>A0A2S7SQS8</accession>
<name>A0A2S7SQS8_9BACT</name>
<feature type="domain" description="Ig-like" evidence="1">
    <location>
        <begin position="993"/>
        <end position="1075"/>
    </location>
</feature>
<dbReference type="InterPro" id="IPR025667">
    <property type="entry name" value="SprB_repeat"/>
</dbReference>
<dbReference type="EMBL" id="PPSL01000008">
    <property type="protein sequence ID" value="PQJ09104.1"/>
    <property type="molecule type" value="Genomic_DNA"/>
</dbReference>
<dbReference type="Pfam" id="PF13573">
    <property type="entry name" value="SprB"/>
    <property type="match status" value="16"/>
</dbReference>